<keyword evidence="4" id="KW-0202">Cytokine</keyword>
<organism evidence="11 12">
    <name type="scientific">Podarcis muralis</name>
    <name type="common">Wall lizard</name>
    <name type="synonym">Lacerta muralis</name>
    <dbReference type="NCBI Taxonomy" id="64176"/>
    <lineage>
        <taxon>Eukaryota</taxon>
        <taxon>Metazoa</taxon>
        <taxon>Chordata</taxon>
        <taxon>Craniata</taxon>
        <taxon>Vertebrata</taxon>
        <taxon>Euteleostomi</taxon>
        <taxon>Lepidosauria</taxon>
        <taxon>Squamata</taxon>
        <taxon>Bifurcata</taxon>
        <taxon>Unidentata</taxon>
        <taxon>Episquamata</taxon>
        <taxon>Laterata</taxon>
        <taxon>Lacertibaenia</taxon>
        <taxon>Lacertidae</taxon>
        <taxon>Podarcis</taxon>
    </lineage>
</organism>
<dbReference type="Proteomes" id="UP000472272">
    <property type="component" value="Chromosome 15"/>
</dbReference>
<dbReference type="Ensembl" id="ENSPMRT00000027955.1">
    <property type="protein sequence ID" value="ENSPMRP00000026350.1"/>
    <property type="gene ID" value="ENSPMRG00000017044.1"/>
</dbReference>
<evidence type="ECO:0000313" key="12">
    <source>
        <dbReference type="Proteomes" id="UP000472272"/>
    </source>
</evidence>
<dbReference type="GO" id="GO:0006954">
    <property type="term" value="P:inflammatory response"/>
    <property type="evidence" value="ECO:0007669"/>
    <property type="project" value="UniProtKB-KW"/>
</dbReference>
<protein>
    <recommendedName>
        <fullName evidence="7">C-C motif chemokine 5</fullName>
    </recommendedName>
    <alternativeName>
        <fullName evidence="8">Small-inducible cytokine A5</fullName>
    </alternativeName>
    <alternativeName>
        <fullName evidence="9">T-cell-specific protein RANTES</fullName>
    </alternativeName>
</protein>
<comment type="subcellular location">
    <subcellularLocation>
        <location evidence="1">Secreted</location>
    </subcellularLocation>
</comment>
<evidence type="ECO:0000256" key="2">
    <source>
        <dbReference type="ARBA" id="ARBA00010868"/>
    </source>
</evidence>
<dbReference type="Pfam" id="PF00048">
    <property type="entry name" value="IL8"/>
    <property type="match status" value="1"/>
</dbReference>
<dbReference type="PANTHER" id="PTHR12015:SF170">
    <property type="entry name" value="C-C MOTIF CHEMOKINE 5"/>
    <property type="match status" value="1"/>
</dbReference>
<keyword evidence="5" id="KW-0964">Secreted</keyword>
<evidence type="ECO:0000256" key="4">
    <source>
        <dbReference type="ARBA" id="ARBA00022514"/>
    </source>
</evidence>
<dbReference type="GO" id="GO:0048245">
    <property type="term" value="P:eosinophil chemotaxis"/>
    <property type="evidence" value="ECO:0007669"/>
    <property type="project" value="TreeGrafter"/>
</dbReference>
<reference evidence="11" key="3">
    <citation type="submission" date="2025-09" db="UniProtKB">
        <authorList>
            <consortium name="Ensembl"/>
        </authorList>
    </citation>
    <scope>IDENTIFICATION</scope>
</reference>
<evidence type="ECO:0000256" key="7">
    <source>
        <dbReference type="ARBA" id="ARBA00040713"/>
    </source>
</evidence>
<evidence type="ECO:0000256" key="6">
    <source>
        <dbReference type="ARBA" id="ARBA00023198"/>
    </source>
</evidence>
<reference evidence="11" key="2">
    <citation type="submission" date="2025-08" db="UniProtKB">
        <authorList>
            <consortium name="Ensembl"/>
        </authorList>
    </citation>
    <scope>IDENTIFICATION</scope>
</reference>
<dbReference type="SMART" id="SM00199">
    <property type="entry name" value="SCY"/>
    <property type="match status" value="1"/>
</dbReference>
<evidence type="ECO:0000256" key="1">
    <source>
        <dbReference type="ARBA" id="ARBA00004613"/>
    </source>
</evidence>
<dbReference type="GO" id="GO:0048020">
    <property type="term" value="F:CCR chemokine receptor binding"/>
    <property type="evidence" value="ECO:0007669"/>
    <property type="project" value="TreeGrafter"/>
</dbReference>
<dbReference type="InterPro" id="IPR039809">
    <property type="entry name" value="Chemokine_b/g/d"/>
</dbReference>
<evidence type="ECO:0000256" key="5">
    <source>
        <dbReference type="ARBA" id="ARBA00022525"/>
    </source>
</evidence>
<sequence>AVKRKSKTCFVFSEAEATPCCIQNSKKAFPKATVKDYFYTSNRCSLPSIVFIFNSGRSACADSNAQWAKDLVSYLDSVMNTTAIPATTTSA</sequence>
<evidence type="ECO:0000259" key="10">
    <source>
        <dbReference type="SMART" id="SM00199"/>
    </source>
</evidence>
<comment type="similarity">
    <text evidence="2">Belongs to the intercrine beta (chemokine CC) family.</text>
</comment>
<dbReference type="GO" id="GO:0030335">
    <property type="term" value="P:positive regulation of cell migration"/>
    <property type="evidence" value="ECO:0007669"/>
    <property type="project" value="TreeGrafter"/>
</dbReference>
<dbReference type="SUPFAM" id="SSF54117">
    <property type="entry name" value="Interleukin 8-like chemokines"/>
    <property type="match status" value="1"/>
</dbReference>
<keyword evidence="3" id="KW-0145">Chemotaxis</keyword>
<name>A0A670JR29_PODMU</name>
<reference evidence="11 12" key="1">
    <citation type="journal article" date="2019" name="Proc. Natl. Acad. Sci. U.S.A.">
        <title>Regulatory changes in pterin and carotenoid genes underlie balanced color polymorphisms in the wall lizard.</title>
        <authorList>
            <person name="Andrade P."/>
            <person name="Pinho C."/>
            <person name="Perez I de Lanuza G."/>
            <person name="Afonso S."/>
            <person name="Brejcha J."/>
            <person name="Rubin C.J."/>
            <person name="Wallerman O."/>
            <person name="Pereira P."/>
            <person name="Sabatino S.J."/>
            <person name="Bellati A."/>
            <person name="Pellitteri-Rosa D."/>
            <person name="Bosakova Z."/>
            <person name="Bunikis I."/>
            <person name="Carretero M.A."/>
            <person name="Feiner N."/>
            <person name="Marsik P."/>
            <person name="Pauperio F."/>
            <person name="Salvi D."/>
            <person name="Soler L."/>
            <person name="While G.M."/>
            <person name="Uller T."/>
            <person name="Font E."/>
            <person name="Andersson L."/>
            <person name="Carneiro M."/>
        </authorList>
    </citation>
    <scope>NUCLEOTIDE SEQUENCE</scope>
</reference>
<dbReference type="OMA" id="CANPKEP"/>
<dbReference type="CDD" id="cd00272">
    <property type="entry name" value="Chemokine_CC"/>
    <property type="match status" value="1"/>
</dbReference>
<evidence type="ECO:0000313" key="11">
    <source>
        <dbReference type="Ensembl" id="ENSPMRP00000026350.1"/>
    </source>
</evidence>
<evidence type="ECO:0000256" key="8">
    <source>
        <dbReference type="ARBA" id="ARBA00042689"/>
    </source>
</evidence>
<evidence type="ECO:0000256" key="3">
    <source>
        <dbReference type="ARBA" id="ARBA00022500"/>
    </source>
</evidence>
<dbReference type="InterPro" id="IPR036048">
    <property type="entry name" value="Interleukin_8-like_sf"/>
</dbReference>
<dbReference type="GO" id="GO:0008009">
    <property type="term" value="F:chemokine activity"/>
    <property type="evidence" value="ECO:0007669"/>
    <property type="project" value="InterPro"/>
</dbReference>
<dbReference type="GO" id="GO:0061844">
    <property type="term" value="P:antimicrobial humoral immune response mediated by antimicrobial peptide"/>
    <property type="evidence" value="ECO:0007669"/>
    <property type="project" value="TreeGrafter"/>
</dbReference>
<proteinExistence type="inferred from homology"/>
<evidence type="ECO:0000256" key="9">
    <source>
        <dbReference type="ARBA" id="ARBA00042733"/>
    </source>
</evidence>
<accession>A0A670JR29</accession>
<dbReference type="InterPro" id="IPR001811">
    <property type="entry name" value="Chemokine_IL8-like_dom"/>
</dbReference>
<keyword evidence="12" id="KW-1185">Reference proteome</keyword>
<dbReference type="GeneTree" id="ENSGT01050000245836"/>
<dbReference type="GO" id="GO:0005615">
    <property type="term" value="C:extracellular space"/>
    <property type="evidence" value="ECO:0007669"/>
    <property type="project" value="UniProtKB-KW"/>
</dbReference>
<dbReference type="PANTHER" id="PTHR12015">
    <property type="entry name" value="SMALL INDUCIBLE CYTOKINE A"/>
    <property type="match status" value="1"/>
</dbReference>
<dbReference type="Gene3D" id="2.40.50.40">
    <property type="match status" value="1"/>
</dbReference>
<keyword evidence="6" id="KW-0395">Inflammatory response</keyword>
<feature type="domain" description="Chemokine interleukin-8-like" evidence="10">
    <location>
        <begin position="17"/>
        <end position="75"/>
    </location>
</feature>
<dbReference type="GO" id="GO:0070098">
    <property type="term" value="P:chemokine-mediated signaling pathway"/>
    <property type="evidence" value="ECO:0007669"/>
    <property type="project" value="TreeGrafter"/>
</dbReference>
<dbReference type="AlphaFoldDB" id="A0A670JR29"/>